<gene>
    <name evidence="2" type="ORF">GCM10007854_16800</name>
</gene>
<reference evidence="2" key="2">
    <citation type="submission" date="2023-01" db="EMBL/GenBank/DDBJ databases">
        <title>Draft genome sequence of Algimonas porphyrae strain NBRC 108216.</title>
        <authorList>
            <person name="Sun Q."/>
            <person name="Mori K."/>
        </authorList>
    </citation>
    <scope>NUCLEOTIDE SEQUENCE</scope>
    <source>
        <strain evidence="2">NBRC 108216</strain>
    </source>
</reference>
<proteinExistence type="predicted"/>
<keyword evidence="1" id="KW-1133">Transmembrane helix</keyword>
<protein>
    <submittedName>
        <fullName evidence="2">Uncharacterized protein</fullName>
    </submittedName>
</protein>
<dbReference type="EMBL" id="BSNJ01000003">
    <property type="protein sequence ID" value="GLQ20725.1"/>
    <property type="molecule type" value="Genomic_DNA"/>
</dbReference>
<evidence type="ECO:0000313" key="2">
    <source>
        <dbReference type="EMBL" id="GLQ20725.1"/>
    </source>
</evidence>
<organism evidence="2 3">
    <name type="scientific">Algimonas porphyrae</name>
    <dbReference type="NCBI Taxonomy" id="1128113"/>
    <lineage>
        <taxon>Bacteria</taxon>
        <taxon>Pseudomonadati</taxon>
        <taxon>Pseudomonadota</taxon>
        <taxon>Alphaproteobacteria</taxon>
        <taxon>Maricaulales</taxon>
        <taxon>Robiginitomaculaceae</taxon>
        <taxon>Algimonas</taxon>
    </lineage>
</organism>
<keyword evidence="1" id="KW-0472">Membrane</keyword>
<keyword evidence="1" id="KW-0812">Transmembrane</keyword>
<name>A0ABQ5V124_9PROT</name>
<accession>A0ABQ5V124</accession>
<evidence type="ECO:0000256" key="1">
    <source>
        <dbReference type="SAM" id="Phobius"/>
    </source>
</evidence>
<sequence>MVTGTTVCPRTIKITGITRKREREPMSQDHTFSHLFTFAILGGITGSLVYLLLTTSTGLY</sequence>
<reference evidence="2" key="1">
    <citation type="journal article" date="2014" name="Int. J. Syst. Evol. Microbiol.">
        <title>Complete genome of a new Firmicutes species belonging to the dominant human colonic microbiota ('Ruminococcus bicirculans') reveals two chromosomes and a selective capacity to utilize plant glucans.</title>
        <authorList>
            <consortium name="NISC Comparative Sequencing Program"/>
            <person name="Wegmann U."/>
            <person name="Louis P."/>
            <person name="Goesmann A."/>
            <person name="Henrissat B."/>
            <person name="Duncan S.H."/>
            <person name="Flint H.J."/>
        </authorList>
    </citation>
    <scope>NUCLEOTIDE SEQUENCE</scope>
    <source>
        <strain evidence="2">NBRC 108216</strain>
    </source>
</reference>
<feature type="transmembrane region" description="Helical" evidence="1">
    <location>
        <begin position="32"/>
        <end position="53"/>
    </location>
</feature>
<evidence type="ECO:0000313" key="3">
    <source>
        <dbReference type="Proteomes" id="UP001161390"/>
    </source>
</evidence>
<keyword evidence="3" id="KW-1185">Reference proteome</keyword>
<comment type="caution">
    <text evidence="2">The sequence shown here is derived from an EMBL/GenBank/DDBJ whole genome shotgun (WGS) entry which is preliminary data.</text>
</comment>
<dbReference type="Proteomes" id="UP001161390">
    <property type="component" value="Unassembled WGS sequence"/>
</dbReference>